<evidence type="ECO:0000313" key="2">
    <source>
        <dbReference type="EMBL" id="KAK2182801.1"/>
    </source>
</evidence>
<keyword evidence="3" id="KW-1185">Reference proteome</keyword>
<name>A0AAD9NVP5_RIDPI</name>
<dbReference type="AlphaFoldDB" id="A0AAD9NVP5"/>
<feature type="region of interest" description="Disordered" evidence="1">
    <location>
        <begin position="98"/>
        <end position="139"/>
    </location>
</feature>
<dbReference type="EMBL" id="JAODUO010000335">
    <property type="protein sequence ID" value="KAK2182801.1"/>
    <property type="molecule type" value="Genomic_DNA"/>
</dbReference>
<feature type="compositionally biased region" description="Basic and acidic residues" evidence="1">
    <location>
        <begin position="111"/>
        <end position="129"/>
    </location>
</feature>
<comment type="caution">
    <text evidence="2">The sequence shown here is derived from an EMBL/GenBank/DDBJ whole genome shotgun (WGS) entry which is preliminary data.</text>
</comment>
<evidence type="ECO:0000313" key="3">
    <source>
        <dbReference type="Proteomes" id="UP001209878"/>
    </source>
</evidence>
<organism evidence="2 3">
    <name type="scientific">Ridgeia piscesae</name>
    <name type="common">Tubeworm</name>
    <dbReference type="NCBI Taxonomy" id="27915"/>
    <lineage>
        <taxon>Eukaryota</taxon>
        <taxon>Metazoa</taxon>
        <taxon>Spiralia</taxon>
        <taxon>Lophotrochozoa</taxon>
        <taxon>Annelida</taxon>
        <taxon>Polychaeta</taxon>
        <taxon>Sedentaria</taxon>
        <taxon>Canalipalpata</taxon>
        <taxon>Sabellida</taxon>
        <taxon>Siboglinidae</taxon>
        <taxon>Ridgeia</taxon>
    </lineage>
</organism>
<feature type="region of interest" description="Disordered" evidence="1">
    <location>
        <begin position="1"/>
        <end position="51"/>
    </location>
</feature>
<evidence type="ECO:0000256" key="1">
    <source>
        <dbReference type="SAM" id="MobiDB-lite"/>
    </source>
</evidence>
<protein>
    <submittedName>
        <fullName evidence="2">Uncharacterized protein</fullName>
    </submittedName>
</protein>
<accession>A0AAD9NVP5</accession>
<reference evidence="2" key="1">
    <citation type="journal article" date="2023" name="Mol. Biol. Evol.">
        <title>Third-Generation Sequencing Reveals the Adaptive Role of the Epigenome in Three Deep-Sea Polychaetes.</title>
        <authorList>
            <person name="Perez M."/>
            <person name="Aroh O."/>
            <person name="Sun Y."/>
            <person name="Lan Y."/>
            <person name="Juniper S.K."/>
            <person name="Young C.R."/>
            <person name="Angers B."/>
            <person name="Qian P.Y."/>
        </authorList>
    </citation>
    <scope>NUCLEOTIDE SEQUENCE</scope>
    <source>
        <strain evidence="2">R07B-5</strain>
    </source>
</reference>
<feature type="compositionally biased region" description="Basic and acidic residues" evidence="1">
    <location>
        <begin position="1"/>
        <end position="14"/>
    </location>
</feature>
<proteinExistence type="predicted"/>
<gene>
    <name evidence="2" type="ORF">NP493_335g01046</name>
</gene>
<dbReference type="Proteomes" id="UP001209878">
    <property type="component" value="Unassembled WGS sequence"/>
</dbReference>
<feature type="compositionally biased region" description="Pro residues" evidence="1">
    <location>
        <begin position="29"/>
        <end position="40"/>
    </location>
</feature>
<sequence>MCDRRHMNNRISREHRARSGCLSQSLPQHLPPITAPPRPPSGAQRKRSHDVMRTGQMLNYFHDDKLSAICSSTTFDAAVSPKDALTKTPLRLAKLDYTNERDRLNMSAPKTLDEHRTEKLPKIDAKQIDSKPPSKKTKT</sequence>